<comment type="cofactor">
    <cofactor evidence="7">
        <name>Mg(2+)</name>
        <dbReference type="ChEBI" id="CHEBI:18420"/>
    </cofactor>
</comment>
<evidence type="ECO:0000313" key="13">
    <source>
        <dbReference type="Proteomes" id="UP000575480"/>
    </source>
</evidence>
<evidence type="ECO:0000256" key="3">
    <source>
        <dbReference type="ARBA" id="ARBA00022842"/>
    </source>
</evidence>
<keyword evidence="5" id="KW-0963">Cytoplasm</keyword>
<comment type="function">
    <text evidence="5">GTPase that associates with the 50S ribosomal subunit and may have a role during protein synthesis or ribosome biogenesis.</text>
</comment>
<dbReference type="EMBL" id="JACATH010000001">
    <property type="protein sequence ID" value="NWJ56357.1"/>
    <property type="molecule type" value="Genomic_DNA"/>
</dbReference>
<feature type="binding site" evidence="6">
    <location>
        <begin position="215"/>
        <end position="219"/>
    </location>
    <ligand>
        <name>GTP</name>
        <dbReference type="ChEBI" id="CHEBI:37565"/>
    </ligand>
</feature>
<feature type="domain" description="Hflx-type G" evidence="8">
    <location>
        <begin position="184"/>
        <end position="355"/>
    </location>
</feature>
<dbReference type="PROSITE" id="PS51705">
    <property type="entry name" value="G_HFLX"/>
    <property type="match status" value="1"/>
</dbReference>
<evidence type="ECO:0000256" key="5">
    <source>
        <dbReference type="HAMAP-Rule" id="MF_00900"/>
    </source>
</evidence>
<keyword evidence="4 5" id="KW-0342">GTP-binding</keyword>
<dbReference type="InterPro" id="IPR032305">
    <property type="entry name" value="GTP-bd_M"/>
</dbReference>
<dbReference type="InterPro" id="IPR042108">
    <property type="entry name" value="GTPase_HflX_N_sf"/>
</dbReference>
<dbReference type="InterPro" id="IPR016496">
    <property type="entry name" value="GTPase_HflX"/>
</dbReference>
<comment type="caution">
    <text evidence="9">The sequence shown here is derived from an EMBL/GenBank/DDBJ whole genome shotgun (WGS) entry which is preliminary data.</text>
</comment>
<feature type="binding site" evidence="7">
    <location>
        <position position="197"/>
    </location>
    <ligand>
        <name>Mg(2+)</name>
        <dbReference type="ChEBI" id="CHEBI:18420"/>
    </ligand>
</feature>
<dbReference type="InterPro" id="IPR005225">
    <property type="entry name" value="Small_GTP-bd"/>
</dbReference>
<dbReference type="InterPro" id="IPR025121">
    <property type="entry name" value="GTPase_HflX_N"/>
</dbReference>
<evidence type="ECO:0000256" key="2">
    <source>
        <dbReference type="ARBA" id="ARBA00022741"/>
    </source>
</evidence>
<dbReference type="Pfam" id="PF16360">
    <property type="entry name" value="GTP-bdg_M"/>
    <property type="match status" value="1"/>
</dbReference>
<dbReference type="EMBL" id="JACATI010000002">
    <property type="protein sequence ID" value="NWJ20036.1"/>
    <property type="molecule type" value="Genomic_DNA"/>
</dbReference>
<comment type="subcellular location">
    <subcellularLocation>
        <location evidence="5">Cytoplasm</location>
    </subcellularLocation>
    <text evidence="5">May associate with membranes.</text>
</comment>
<dbReference type="PANTHER" id="PTHR10229:SF8">
    <property type="entry name" value="GTPASE HFLX"/>
    <property type="match status" value="1"/>
</dbReference>
<evidence type="ECO:0000259" key="8">
    <source>
        <dbReference type="PROSITE" id="PS51705"/>
    </source>
</evidence>
<dbReference type="GO" id="GO:0005737">
    <property type="term" value="C:cytoplasm"/>
    <property type="evidence" value="ECO:0007669"/>
    <property type="project" value="UniProtKB-SubCell"/>
</dbReference>
<keyword evidence="3 7" id="KW-0460">Magnesium</keyword>
<dbReference type="GO" id="GO:0003924">
    <property type="term" value="F:GTPase activity"/>
    <property type="evidence" value="ECO:0007669"/>
    <property type="project" value="UniProtKB-UniRule"/>
</dbReference>
<comment type="subunit">
    <text evidence="5">Monomer. Associates with the 50S ribosomal subunit.</text>
</comment>
<dbReference type="EMBL" id="JACATF010000002">
    <property type="protein sequence ID" value="NWK07027.1"/>
    <property type="molecule type" value="Genomic_DNA"/>
</dbReference>
<reference evidence="12 13" key="1">
    <citation type="journal article" date="2019" name="Environ. Microbiol.">
        <title>Genomics insights into ecotype formation of ammonia-oxidizing archaea in the deep ocean.</title>
        <authorList>
            <person name="Wang Y."/>
            <person name="Huang J.M."/>
            <person name="Cui G.J."/>
            <person name="Nunoura T."/>
            <person name="Takaki Y."/>
            <person name="Li W.L."/>
            <person name="Li J."/>
            <person name="Gao Z.M."/>
            <person name="Takai K."/>
            <person name="Zhang A.Q."/>
            <person name="Stepanauskas R."/>
        </authorList>
    </citation>
    <scope>NUCLEOTIDE SEQUENCE [LARGE SCALE GENOMIC DNA]</scope>
    <source>
        <strain evidence="9 14">L14</strain>
        <strain evidence="10 13">L15a</strain>
        <strain evidence="11 12">T1C4</strain>
    </source>
</reference>
<dbReference type="Proteomes" id="UP000575480">
    <property type="component" value="Unassembled WGS sequence"/>
</dbReference>
<evidence type="ECO:0000256" key="6">
    <source>
        <dbReference type="PIRSR" id="PIRSR006809-1"/>
    </source>
</evidence>
<dbReference type="NCBIfam" id="TIGR00231">
    <property type="entry name" value="small_GTP"/>
    <property type="match status" value="1"/>
</dbReference>
<feature type="binding site" evidence="6">
    <location>
        <begin position="236"/>
        <end position="239"/>
    </location>
    <ligand>
        <name>GTP</name>
        <dbReference type="ChEBI" id="CHEBI:37565"/>
    </ligand>
</feature>
<feature type="binding site" evidence="7">
    <location>
        <position position="217"/>
    </location>
    <ligand>
        <name>Mg(2+)</name>
        <dbReference type="ChEBI" id="CHEBI:18420"/>
    </ligand>
</feature>
<dbReference type="GO" id="GO:0046872">
    <property type="term" value="F:metal ion binding"/>
    <property type="evidence" value="ECO:0007669"/>
    <property type="project" value="UniProtKB-KW"/>
</dbReference>
<organism evidence="9 14">
    <name type="scientific">Marine Group I thaumarchaeote</name>
    <dbReference type="NCBI Taxonomy" id="2511932"/>
    <lineage>
        <taxon>Archaea</taxon>
        <taxon>Nitrososphaerota</taxon>
        <taxon>Marine Group I</taxon>
    </lineage>
</organism>
<dbReference type="Pfam" id="PF13167">
    <property type="entry name" value="GTP-bdg_N"/>
    <property type="match status" value="1"/>
</dbReference>
<dbReference type="PANTHER" id="PTHR10229">
    <property type="entry name" value="GTP-BINDING PROTEIN HFLX"/>
    <property type="match status" value="1"/>
</dbReference>
<comment type="similarity">
    <text evidence="5">Belongs to the TRAFAC class OBG-HflX-like GTPase superfamily. HflX GTPase family.</text>
</comment>
<evidence type="ECO:0000256" key="1">
    <source>
        <dbReference type="ARBA" id="ARBA00022723"/>
    </source>
</evidence>
<dbReference type="Proteomes" id="UP000559282">
    <property type="component" value="Unassembled WGS sequence"/>
</dbReference>
<evidence type="ECO:0000256" key="7">
    <source>
        <dbReference type="PIRSR" id="PIRSR006809-2"/>
    </source>
</evidence>
<accession>A0A7K4M7J4</accession>
<dbReference type="Pfam" id="PF01926">
    <property type="entry name" value="MMR_HSR1"/>
    <property type="match status" value="1"/>
</dbReference>
<evidence type="ECO:0000313" key="14">
    <source>
        <dbReference type="Proteomes" id="UP000587702"/>
    </source>
</evidence>
<dbReference type="GO" id="GO:0005525">
    <property type="term" value="F:GTP binding"/>
    <property type="evidence" value="ECO:0007669"/>
    <property type="project" value="UniProtKB-UniRule"/>
</dbReference>
<evidence type="ECO:0000313" key="10">
    <source>
        <dbReference type="EMBL" id="NWJ56357.1"/>
    </source>
</evidence>
<evidence type="ECO:0000313" key="12">
    <source>
        <dbReference type="Proteomes" id="UP000559282"/>
    </source>
</evidence>
<sequence>MNSAILITYDKEDAINEAKGLCDAAGYQIVHTITAKFLQKRKYGMSGGVLEELEELSEKLRPDVIVFDEILKPSQNYNIASVLHREVLDREALILEIFESRASSAESKLQVKLAQLRYEMSRAKEKVRLSNMGEQPGFMGIGKFEVDVYYNDIKHRMQTVRSKLEKAGKQRELHRQGRKRMGFKIISLAGYTSSGKTTLFNKMTGETKAEGKELFTTLSTTMRRVTINQEPFLISDTVGFISKLPAYMIDAFKSTLEELKHTDIIIVVIDIADSLIELKKKFASCMRTLSELEIEKDRMIYVLNKIDLLKSGEIEQKIDILNLTENKKYISLSAKTGNNVSQLKELIRDIMKSQNSPKFEKNLLEGVEKAFGN</sequence>
<dbReference type="PIRSF" id="PIRSF006809">
    <property type="entry name" value="GTP-binding_hflX_prd"/>
    <property type="match status" value="1"/>
</dbReference>
<dbReference type="AlphaFoldDB" id="A0A7K4M7J4"/>
<proteinExistence type="inferred from homology"/>
<dbReference type="PRINTS" id="PR00326">
    <property type="entry name" value="GTP1OBG"/>
</dbReference>
<dbReference type="InterPro" id="IPR006073">
    <property type="entry name" value="GTP-bd"/>
</dbReference>
<dbReference type="Gene3D" id="6.10.250.2860">
    <property type="match status" value="1"/>
</dbReference>
<dbReference type="CDD" id="cd01878">
    <property type="entry name" value="HflX"/>
    <property type="match status" value="1"/>
</dbReference>
<gene>
    <name evidence="5 9" type="primary">hflX</name>
    <name evidence="11" type="ORF">HX847_01145</name>
    <name evidence="10" type="ORF">HX858_01085</name>
    <name evidence="9" type="ORF">HX860_03060</name>
</gene>
<evidence type="ECO:0000313" key="9">
    <source>
        <dbReference type="EMBL" id="NWJ20036.1"/>
    </source>
</evidence>
<name>A0A7K4M7J4_9ARCH</name>
<dbReference type="Gene3D" id="3.40.50.300">
    <property type="entry name" value="P-loop containing nucleotide triphosphate hydrolases"/>
    <property type="match status" value="1"/>
</dbReference>
<keyword evidence="2 5" id="KW-0547">Nucleotide-binding</keyword>
<dbReference type="NCBIfam" id="TIGR03156">
    <property type="entry name" value="GTP_HflX"/>
    <property type="match status" value="1"/>
</dbReference>
<dbReference type="HAMAP" id="MF_00900">
    <property type="entry name" value="GTPase_HflX"/>
    <property type="match status" value="1"/>
</dbReference>
<reference evidence="9" key="2">
    <citation type="submission" date="2020-06" db="EMBL/GenBank/DDBJ databases">
        <authorList>
            <person name="Wang Y."/>
        </authorList>
    </citation>
    <scope>NUCLEOTIDE SEQUENCE</scope>
    <source>
        <strain evidence="9">L14</strain>
        <strain evidence="10">L15a</strain>
        <strain evidence="11">T1C4</strain>
    </source>
</reference>
<feature type="binding site" evidence="6">
    <location>
        <begin position="304"/>
        <end position="307"/>
    </location>
    <ligand>
        <name>GTP</name>
        <dbReference type="ChEBI" id="CHEBI:37565"/>
    </ligand>
</feature>
<dbReference type="SUPFAM" id="SSF52540">
    <property type="entry name" value="P-loop containing nucleoside triphosphate hydrolases"/>
    <property type="match status" value="1"/>
</dbReference>
<evidence type="ECO:0000256" key="4">
    <source>
        <dbReference type="ARBA" id="ARBA00023134"/>
    </source>
</evidence>
<feature type="binding site" evidence="6">
    <location>
        <begin position="333"/>
        <end position="335"/>
    </location>
    <ligand>
        <name>GTP</name>
        <dbReference type="ChEBI" id="CHEBI:37565"/>
    </ligand>
</feature>
<keyword evidence="1 7" id="KW-0479">Metal-binding</keyword>
<dbReference type="InterPro" id="IPR030394">
    <property type="entry name" value="G_HFLX_dom"/>
</dbReference>
<feature type="binding site" evidence="6">
    <location>
        <begin position="190"/>
        <end position="197"/>
    </location>
    <ligand>
        <name>GTP</name>
        <dbReference type="ChEBI" id="CHEBI:37565"/>
    </ligand>
</feature>
<protein>
    <recommendedName>
        <fullName evidence="5">GTPase HflX</fullName>
    </recommendedName>
    <alternativeName>
        <fullName evidence="5">GTP-binding protein HflX</fullName>
    </alternativeName>
</protein>
<dbReference type="Gene3D" id="3.40.50.11060">
    <property type="entry name" value="GTPase HflX, N-terminal domain"/>
    <property type="match status" value="1"/>
</dbReference>
<evidence type="ECO:0000313" key="11">
    <source>
        <dbReference type="EMBL" id="NWK07027.1"/>
    </source>
</evidence>
<dbReference type="Proteomes" id="UP000587702">
    <property type="component" value="Unassembled WGS sequence"/>
</dbReference>
<dbReference type="GO" id="GO:0043022">
    <property type="term" value="F:ribosome binding"/>
    <property type="evidence" value="ECO:0007669"/>
    <property type="project" value="TreeGrafter"/>
</dbReference>
<dbReference type="InterPro" id="IPR027417">
    <property type="entry name" value="P-loop_NTPase"/>
</dbReference>